<dbReference type="GO" id="GO:0007169">
    <property type="term" value="P:cell surface receptor protein tyrosine kinase signaling pathway"/>
    <property type="evidence" value="ECO:0007669"/>
    <property type="project" value="TreeGrafter"/>
</dbReference>
<dbReference type="Pfam" id="PF07714">
    <property type="entry name" value="PK_Tyr_Ser-Thr"/>
    <property type="match status" value="1"/>
</dbReference>
<dbReference type="GO" id="GO:0043235">
    <property type="term" value="C:receptor complex"/>
    <property type="evidence" value="ECO:0007669"/>
    <property type="project" value="TreeGrafter"/>
</dbReference>
<evidence type="ECO:0000256" key="2">
    <source>
        <dbReference type="ARBA" id="ARBA00011902"/>
    </source>
</evidence>
<dbReference type="OrthoDB" id="4062651at2759"/>
<evidence type="ECO:0000256" key="6">
    <source>
        <dbReference type="ARBA" id="ARBA00022737"/>
    </source>
</evidence>
<dbReference type="CDD" id="cd00063">
    <property type="entry name" value="FN3"/>
    <property type="match status" value="1"/>
</dbReference>
<keyword evidence="5 16" id="KW-0812">Transmembrane</keyword>
<dbReference type="PRINTS" id="PR00109">
    <property type="entry name" value="TYRKINASE"/>
</dbReference>
<dbReference type="InterPro" id="IPR008266">
    <property type="entry name" value="Tyr_kinase_AS"/>
</dbReference>
<evidence type="ECO:0000256" key="8">
    <source>
        <dbReference type="ARBA" id="ARBA00022777"/>
    </source>
</evidence>
<evidence type="ECO:0000256" key="13">
    <source>
        <dbReference type="ARBA" id="ARBA00023170"/>
    </source>
</evidence>
<dbReference type="SMART" id="SM00060">
    <property type="entry name" value="FN3"/>
    <property type="match status" value="3"/>
</dbReference>
<dbReference type="Gene3D" id="3.30.200.20">
    <property type="entry name" value="Phosphorylase Kinase, domain 1"/>
    <property type="match status" value="1"/>
</dbReference>
<name>A0A267DTE1_9PLAT</name>
<feature type="domain" description="Fibronectin type-III" evidence="19">
    <location>
        <begin position="168"/>
        <end position="277"/>
    </location>
</feature>
<evidence type="ECO:0000256" key="5">
    <source>
        <dbReference type="ARBA" id="ARBA00022692"/>
    </source>
</evidence>
<dbReference type="InterPro" id="IPR011009">
    <property type="entry name" value="Kinase-like_dom_sf"/>
</dbReference>
<evidence type="ECO:0000256" key="9">
    <source>
        <dbReference type="ARBA" id="ARBA00022840"/>
    </source>
</evidence>
<evidence type="ECO:0000313" key="20">
    <source>
        <dbReference type="EMBL" id="PAA52495.1"/>
    </source>
</evidence>
<gene>
    <name evidence="20" type="ORF">BOX15_Mlig014168g1</name>
</gene>
<dbReference type="PROSITE" id="PS50011">
    <property type="entry name" value="PROTEIN_KINASE_DOM"/>
    <property type="match status" value="1"/>
</dbReference>
<evidence type="ECO:0000313" key="21">
    <source>
        <dbReference type="Proteomes" id="UP000215902"/>
    </source>
</evidence>
<dbReference type="InterPro" id="IPR003961">
    <property type="entry name" value="FN3_dom"/>
</dbReference>
<feature type="transmembrane region" description="Helical" evidence="16">
    <location>
        <begin position="1747"/>
        <end position="1776"/>
    </location>
</feature>
<evidence type="ECO:0000259" key="18">
    <source>
        <dbReference type="PROSITE" id="PS50011"/>
    </source>
</evidence>
<evidence type="ECO:0000256" key="14">
    <source>
        <dbReference type="ARBA" id="ARBA00023180"/>
    </source>
</evidence>
<dbReference type="SUPFAM" id="SSF49265">
    <property type="entry name" value="Fibronectin type III"/>
    <property type="match status" value="3"/>
</dbReference>
<keyword evidence="17" id="KW-0732">Signal</keyword>
<dbReference type="STRING" id="282301.A0A267DTE1"/>
<dbReference type="InterPro" id="IPR036116">
    <property type="entry name" value="FN3_sf"/>
</dbReference>
<dbReference type="PANTHER" id="PTHR24416">
    <property type="entry name" value="TYROSINE-PROTEIN KINASE RECEPTOR"/>
    <property type="match status" value="1"/>
</dbReference>
<keyword evidence="11 16" id="KW-0472">Membrane</keyword>
<sequence>MRLCTVLTLTSLCLGCLAVSVEPACSEAGCSPDSADVVDSGSGAVSQAPCQLEARSVSETTVELDCRTSQPPTSAPALQQQPSYGGGRRLSLEFRRVDVGGGVAEEQAAWGTRLESVAQLPLQLDGLAPFTSYQARLVAWNAPQNQLLDIGEPGSFTTLERKAPPSTAPRSLTASWAAESGQTLRVSWKPPSIPNSRLTGFTLTMQQQRGESTGESPGLTHSEFVRQAPALVEAPACHAAGSSTDACRLSISLAAVNQHGAGPAARVDVVQRATAPTTARLLLQVGGALKLVAVPGPPRYTTVVSGNEQEGILAFAVDARQQLLFSVDHLGSLTRLNLTTARSESDDSIELPRVRQKVLKLAVDWVAQHVYILTKPGDILLASDWYSKVAAEEPKKIGDSPGSRDRLRAGQVQMQVDPVNGYLFLLQDGNLYRSDLPRGGLQLNWTRVPAASEASAPLSSFRVLPASQRLLLITEANSSSVLSSDLSGRGVTSESTVDGASTSQPIIRLLRLPNGRLVWTDGSMVDADRVRLRQRSGSIRELECVEPACQPKPAPLMAPELEVFCGIGGAFARVRLPGPQGEQSASAFHRWRTAVWTSDSPTTLHQPVLPPAAVSSPDIGQFVNLPPPTATATVSAAVFYDRPPLPPPNGTEALWSRPVVCARQQRNPNGTGRSLRLFAMTSTAGGFKYQLQRLEFNETSMAEPRAAVCPESSWHGHYPAYMSAMGANRVWIGFEAGDWMRVDVEYTGSCKWRSRRAWSVSVRHVEFEWLSGSLLWIGDDASIYRSQPAGSRRLLHRTAATHFTLLTSRALLLWSTTSQLWAGSLSGGAKRLLLELPQQQQLVSAFISAVYVEESASARSALYLAFSGVRQMQSQHRVFYAVFSSDNSAALFSALLTVHSAFGDANCSASGSTFVATLRPFSQYSQLQVLGNKVLWSHQGGISVMSLGGPERFFNDSFLLVSRSELLPFAVVRDEDTDFLSELSSRNLSVIPTPVNASLLTYRFDSVSDGELLVEWPESSPPGLTRYLVSQETDGKNRSVSLLDRSWLRLPNVPPLALVRLEITPLTAWASSVQPLNVTILAPIAVPKRPVNLTVYRHEKPGNNDALDVQMCWSPPDRANSRAHPVQEYRVTLRVTSSSPEFGQRWSKHRVGRQRTCFGTALDSANQVACFSVLACNSRGCAASDESSEQQLTACSDGGQFDKTDSLKVSSDKPGDSSGVQRDLTYVAGSATPVRQSDVTAFTVKRHHARIFYAIGRHLYTSPADQAARESIYSRAMSNDTVTIYWMGFDWLRDNLLWLEMSNSLLSLPRTRLMLIEFGRLPQASVVLETIGQPADVELLVVDRQLRFRQASGNYRSLDLDHLIPSDSLSRFAVATYSQRDFAACSESLRLRPEDWALCDMDAELNASLLILRGSWELCEVSSVGSICACLPVTGAARQRLIQYDLVVCEVPKTVVDRSLVRILSVQPELALQGGSLAATQKQSQPRSLEGGSSNQPQEQQKRRTRAYSLTSIFVERSNGQMLRTSRSLTGAARQIAQGAVRLRRICYNTTSVVASLTDVSVGLVTAEVLRTSQSSLTMMLRDVKSNAKISPTSEAMFSTSEGIQVKLNFSTELLPGRVYEPVLTRTKVTGPDENLAGCRFRSAAAPPDPPSRVRFDGAFGLVWEAAGDNGSPVTGYELSLVAANASDGTVVYWKRLPNVTRFASDSAMLSWAAAVRIAAVNSMGQSEPSPPVPIPVTATAVRYSEFGLSFVTLTLLGALVLLLLGSLPLLAYFLCKRSPKPSTVQIPLVPVLSQEYVDLGLASDEDELRRLQDALRRQQPTQDAAAVAATAGSLLAVMTRVSKSQVNVVRFLGSGAFGQVFEGFVRLQTSSTRKPRQQGASAVGDDSDDFEELPCAVKMVKKTASAQEKADFLREAALASRFDHQHIVRCLGVCVDSDPHFILLELMEGGDLLGFLRRSRGCPSDPCAKLSLASVVKVILDVANGCCYLESQKFVHRDIAARNCLVTQRSGELLVKIGDFGLARDVYRSEYYKKDVGRAMLPVRWMSPEALTDGVFSTQSDVWAFGVLCWESLTLGQQPYAGKSNGEVLRFVRSGGILEQPSNAPEPLYHMMLMCWKHDPSHRPSFTEILQCVEGFHVQSRDSNSPFAGPMNNRCSAVSGLRSRHASSVYHNQHGSATGLTTQTSLTSLGSLEGAVGGCTGSPIQYTTLMLREGLQQQQQQQQQFCTVRSPALGRVNISADFGSPRSRPPLPPSQLVQQQRRQHLHYIAPVVGSDEESDVNDSLPSKQPAPTCRTQVPDGNSTSDDDRESDADSQHGDDEEESLRRPFLPASARSVETSSSTDATAAGGGQPGGARRPLMGVAAFQTRPGPPPEFC</sequence>
<evidence type="ECO:0000256" key="10">
    <source>
        <dbReference type="ARBA" id="ARBA00022989"/>
    </source>
</evidence>
<dbReference type="SMART" id="SM00219">
    <property type="entry name" value="TyrKc"/>
    <property type="match status" value="1"/>
</dbReference>
<keyword evidence="13" id="KW-0675">Receptor</keyword>
<keyword evidence="10 16" id="KW-1133">Transmembrane helix</keyword>
<dbReference type="PROSITE" id="PS50853">
    <property type="entry name" value="FN3"/>
    <property type="match status" value="2"/>
</dbReference>
<keyword evidence="8" id="KW-0418">Kinase</keyword>
<dbReference type="PANTHER" id="PTHR24416:SF527">
    <property type="entry name" value="PROTO-ONCOGENE TYROSINE-PROTEIN KINASE ROS"/>
    <property type="match status" value="1"/>
</dbReference>
<dbReference type="EC" id="2.7.10.1" evidence="2"/>
<dbReference type="GO" id="GO:0005524">
    <property type="term" value="F:ATP binding"/>
    <property type="evidence" value="ECO:0007669"/>
    <property type="project" value="UniProtKB-KW"/>
</dbReference>
<comment type="caution">
    <text evidence="20">The sequence shown here is derived from an EMBL/GenBank/DDBJ whole genome shotgun (WGS) entry which is preliminary data.</text>
</comment>
<organism evidence="20 21">
    <name type="scientific">Macrostomum lignano</name>
    <dbReference type="NCBI Taxonomy" id="282301"/>
    <lineage>
        <taxon>Eukaryota</taxon>
        <taxon>Metazoa</taxon>
        <taxon>Spiralia</taxon>
        <taxon>Lophotrochozoa</taxon>
        <taxon>Platyhelminthes</taxon>
        <taxon>Rhabditophora</taxon>
        <taxon>Macrostomorpha</taxon>
        <taxon>Macrostomida</taxon>
        <taxon>Macrostomidae</taxon>
        <taxon>Macrostomum</taxon>
    </lineage>
</organism>
<keyword evidence="12" id="KW-0829">Tyrosine-protein kinase</keyword>
<reference evidence="20 21" key="1">
    <citation type="submission" date="2017-06" db="EMBL/GenBank/DDBJ databases">
        <title>A platform for efficient transgenesis in Macrostomum lignano, a flatworm model organism for stem cell research.</title>
        <authorList>
            <person name="Berezikov E."/>
        </authorList>
    </citation>
    <scope>NUCLEOTIDE SEQUENCE [LARGE SCALE GENOMIC DNA]</scope>
    <source>
        <strain evidence="20">DV1</strain>
        <tissue evidence="20">Whole organism</tissue>
    </source>
</reference>
<keyword evidence="3" id="KW-0597">Phosphoprotein</keyword>
<evidence type="ECO:0000256" key="16">
    <source>
        <dbReference type="SAM" id="Phobius"/>
    </source>
</evidence>
<dbReference type="FunFam" id="1.10.510.10:FF:000554">
    <property type="entry name" value="Predicted protein"/>
    <property type="match status" value="1"/>
</dbReference>
<dbReference type="InterPro" id="IPR000719">
    <property type="entry name" value="Prot_kinase_dom"/>
</dbReference>
<feature type="domain" description="Protein kinase" evidence="18">
    <location>
        <begin position="1847"/>
        <end position="2138"/>
    </location>
</feature>
<evidence type="ECO:0000256" key="7">
    <source>
        <dbReference type="ARBA" id="ARBA00022741"/>
    </source>
</evidence>
<feature type="region of interest" description="Disordered" evidence="15">
    <location>
        <begin position="1482"/>
        <end position="1506"/>
    </location>
</feature>
<keyword evidence="6" id="KW-0677">Repeat</keyword>
<dbReference type="GO" id="GO:0004714">
    <property type="term" value="F:transmembrane receptor protein tyrosine kinase activity"/>
    <property type="evidence" value="ECO:0007669"/>
    <property type="project" value="UniProtKB-EC"/>
</dbReference>
<keyword evidence="21" id="KW-1185">Reference proteome</keyword>
<evidence type="ECO:0000256" key="15">
    <source>
        <dbReference type="SAM" id="MobiDB-lite"/>
    </source>
</evidence>
<feature type="compositionally biased region" description="Polar residues" evidence="15">
    <location>
        <begin position="2294"/>
        <end position="2304"/>
    </location>
</feature>
<dbReference type="PROSITE" id="PS00109">
    <property type="entry name" value="PROTEIN_KINASE_TYR"/>
    <property type="match status" value="1"/>
</dbReference>
<proteinExistence type="predicted"/>
<keyword evidence="9" id="KW-0067">ATP-binding</keyword>
<evidence type="ECO:0000259" key="19">
    <source>
        <dbReference type="PROSITE" id="PS50853"/>
    </source>
</evidence>
<comment type="subcellular location">
    <subcellularLocation>
        <location evidence="1">Membrane</location>
        <topology evidence="1">Single-pass membrane protein</topology>
    </subcellularLocation>
</comment>
<dbReference type="GO" id="GO:0032006">
    <property type="term" value="P:regulation of TOR signaling"/>
    <property type="evidence" value="ECO:0007669"/>
    <property type="project" value="TreeGrafter"/>
</dbReference>
<keyword evidence="7" id="KW-0547">Nucleotide-binding</keyword>
<accession>A0A267DTE1</accession>
<dbReference type="InterPro" id="IPR013783">
    <property type="entry name" value="Ig-like_fold"/>
</dbReference>
<dbReference type="InterPro" id="IPR001245">
    <property type="entry name" value="Ser-Thr/Tyr_kinase_cat_dom"/>
</dbReference>
<evidence type="ECO:0000256" key="4">
    <source>
        <dbReference type="ARBA" id="ARBA00022679"/>
    </source>
</evidence>
<evidence type="ECO:0000256" key="11">
    <source>
        <dbReference type="ARBA" id="ARBA00023136"/>
    </source>
</evidence>
<evidence type="ECO:0000256" key="3">
    <source>
        <dbReference type="ARBA" id="ARBA00022553"/>
    </source>
</evidence>
<feature type="domain" description="Fibronectin type-III" evidence="19">
    <location>
        <begin position="1646"/>
        <end position="1741"/>
    </location>
</feature>
<feature type="compositionally biased region" description="Polar residues" evidence="15">
    <location>
        <begin position="1482"/>
        <end position="1499"/>
    </location>
</feature>
<feature type="signal peptide" evidence="17">
    <location>
        <begin position="1"/>
        <end position="18"/>
    </location>
</feature>
<dbReference type="Gene3D" id="2.60.40.10">
    <property type="entry name" value="Immunoglobulins"/>
    <property type="match status" value="3"/>
</dbReference>
<dbReference type="SUPFAM" id="SSF63829">
    <property type="entry name" value="Calcium-dependent phosphotriesterase"/>
    <property type="match status" value="1"/>
</dbReference>
<dbReference type="InterPro" id="IPR020635">
    <property type="entry name" value="Tyr_kinase_cat_dom"/>
</dbReference>
<feature type="region of interest" description="Disordered" evidence="15">
    <location>
        <begin position="2240"/>
        <end position="2377"/>
    </location>
</feature>
<dbReference type="Proteomes" id="UP000215902">
    <property type="component" value="Unassembled WGS sequence"/>
</dbReference>
<evidence type="ECO:0000256" key="17">
    <source>
        <dbReference type="SAM" id="SignalP"/>
    </source>
</evidence>
<dbReference type="GO" id="GO:0005886">
    <property type="term" value="C:plasma membrane"/>
    <property type="evidence" value="ECO:0007669"/>
    <property type="project" value="TreeGrafter"/>
</dbReference>
<dbReference type="EMBL" id="NIVC01003231">
    <property type="protein sequence ID" value="PAA52495.1"/>
    <property type="molecule type" value="Genomic_DNA"/>
</dbReference>
<keyword evidence="4" id="KW-0808">Transferase</keyword>
<evidence type="ECO:0000256" key="1">
    <source>
        <dbReference type="ARBA" id="ARBA00004167"/>
    </source>
</evidence>
<keyword evidence="14" id="KW-0325">Glycoprotein</keyword>
<dbReference type="SUPFAM" id="SSF56112">
    <property type="entry name" value="Protein kinase-like (PK-like)"/>
    <property type="match status" value="1"/>
</dbReference>
<dbReference type="InterPro" id="IPR050122">
    <property type="entry name" value="RTK"/>
</dbReference>
<feature type="chain" id="PRO_5012244263" description="receptor protein-tyrosine kinase" evidence="17">
    <location>
        <begin position="19"/>
        <end position="2377"/>
    </location>
</feature>
<dbReference type="Gene3D" id="1.10.510.10">
    <property type="entry name" value="Transferase(Phosphotransferase) domain 1"/>
    <property type="match status" value="1"/>
</dbReference>
<evidence type="ECO:0000256" key="12">
    <source>
        <dbReference type="ARBA" id="ARBA00023137"/>
    </source>
</evidence>
<feature type="compositionally biased region" description="Polar residues" evidence="15">
    <location>
        <begin position="66"/>
        <end position="83"/>
    </location>
</feature>
<protein>
    <recommendedName>
        <fullName evidence="2">receptor protein-tyrosine kinase</fullName>
        <ecNumber evidence="2">2.7.10.1</ecNumber>
    </recommendedName>
</protein>
<feature type="region of interest" description="Disordered" evidence="15">
    <location>
        <begin position="66"/>
        <end position="86"/>
    </location>
</feature>